<dbReference type="InterPro" id="IPR001828">
    <property type="entry name" value="ANF_lig-bd_rcpt"/>
</dbReference>
<accession>A0A9X6NHS7</accession>
<dbReference type="OrthoDB" id="6158579at2759"/>
<evidence type="ECO:0000259" key="5">
    <source>
        <dbReference type="Pfam" id="PF01094"/>
    </source>
</evidence>
<evidence type="ECO:0000256" key="4">
    <source>
        <dbReference type="ARBA" id="ARBA00023136"/>
    </source>
</evidence>
<dbReference type="AlphaFoldDB" id="A0A9X6NHS7"/>
<comment type="subcellular location">
    <subcellularLocation>
        <location evidence="1">Membrane</location>
    </subcellularLocation>
</comment>
<dbReference type="SUPFAM" id="SSF53822">
    <property type="entry name" value="Periplasmic binding protein-like I"/>
    <property type="match status" value="1"/>
</dbReference>
<dbReference type="GO" id="GO:0016020">
    <property type="term" value="C:membrane"/>
    <property type="evidence" value="ECO:0007669"/>
    <property type="project" value="UniProtKB-SubCell"/>
</dbReference>
<dbReference type="Proteomes" id="UP000192578">
    <property type="component" value="Unassembled WGS sequence"/>
</dbReference>
<feature type="domain" description="Receptor ligand binding region" evidence="5">
    <location>
        <begin position="12"/>
        <end position="214"/>
    </location>
</feature>
<name>A0A9X6NHS7_HYPEX</name>
<protein>
    <recommendedName>
        <fullName evidence="5">Receptor ligand binding region domain-containing protein</fullName>
    </recommendedName>
</protein>
<keyword evidence="3" id="KW-1133">Transmembrane helix</keyword>
<keyword evidence="7" id="KW-1185">Reference proteome</keyword>
<dbReference type="Pfam" id="PF01094">
    <property type="entry name" value="ANF_receptor"/>
    <property type="match status" value="1"/>
</dbReference>
<dbReference type="InterPro" id="IPR028082">
    <property type="entry name" value="Peripla_BP_I"/>
</dbReference>
<keyword evidence="4" id="KW-0472">Membrane</keyword>
<dbReference type="EMBL" id="MTYJ01000415">
    <property type="protein sequence ID" value="OWA54510.1"/>
    <property type="molecule type" value="Genomic_DNA"/>
</dbReference>
<proteinExistence type="predicted"/>
<evidence type="ECO:0000256" key="3">
    <source>
        <dbReference type="ARBA" id="ARBA00022989"/>
    </source>
</evidence>
<evidence type="ECO:0000313" key="6">
    <source>
        <dbReference type="EMBL" id="OWA54510.1"/>
    </source>
</evidence>
<organism evidence="6 7">
    <name type="scientific">Hypsibius exemplaris</name>
    <name type="common">Freshwater tardigrade</name>
    <dbReference type="NCBI Taxonomy" id="2072580"/>
    <lineage>
        <taxon>Eukaryota</taxon>
        <taxon>Metazoa</taxon>
        <taxon>Ecdysozoa</taxon>
        <taxon>Tardigrada</taxon>
        <taxon>Eutardigrada</taxon>
        <taxon>Parachela</taxon>
        <taxon>Hypsibioidea</taxon>
        <taxon>Hypsibiidae</taxon>
        <taxon>Hypsibius</taxon>
    </lineage>
</organism>
<keyword evidence="2" id="KW-0812">Transmembrane</keyword>
<evidence type="ECO:0000313" key="7">
    <source>
        <dbReference type="Proteomes" id="UP000192578"/>
    </source>
</evidence>
<gene>
    <name evidence="6" type="ORF">BV898_18910</name>
</gene>
<dbReference type="Gene3D" id="3.40.50.2300">
    <property type="match status" value="2"/>
</dbReference>
<reference evidence="7" key="1">
    <citation type="submission" date="2017-01" db="EMBL/GenBank/DDBJ databases">
        <title>Comparative genomics of anhydrobiosis in the tardigrade Hypsibius dujardini.</title>
        <authorList>
            <person name="Yoshida Y."/>
            <person name="Koutsovoulos G."/>
            <person name="Laetsch D."/>
            <person name="Stevens L."/>
            <person name="Kumar S."/>
            <person name="Horikawa D."/>
            <person name="Ishino K."/>
            <person name="Komine S."/>
            <person name="Tomita M."/>
            <person name="Blaxter M."/>
            <person name="Arakawa K."/>
        </authorList>
    </citation>
    <scope>NUCLEOTIDE SEQUENCE [LARGE SCALE GENOMIC DNA]</scope>
    <source>
        <strain evidence="7">Z151</strain>
    </source>
</reference>
<evidence type="ECO:0000256" key="2">
    <source>
        <dbReference type="ARBA" id="ARBA00022692"/>
    </source>
</evidence>
<comment type="caution">
    <text evidence="6">The sequence shown here is derived from an EMBL/GenBank/DDBJ whole genome shotgun (WGS) entry which is preliminary data.</text>
</comment>
<evidence type="ECO:0000256" key="1">
    <source>
        <dbReference type="ARBA" id="ARBA00004370"/>
    </source>
</evidence>
<sequence>MPYNFSVNLLQMAPAMDVAIEKVQASHHDLDITMEHLFNTSFRSCDEVTSQSVSMLSEYVYNSKRSTDCYAILTTGCADSSGIASLARGNDWLLFSNSMASNTFLNPDVGSPTAVALTGTYVGYARVVLEIMSYYTWHHATLFVEGKALTPFYKFLASQLIVSSRASVEPFNLELLTMIDNSNLTIKAVLERAKLRSRVIILLTLGTTAVQILVFFNVQPSQVDEYGTIDQFAYPLNDLPLDLPPIKSSYEAVELFVKAATELKHLSDECGGVNLVGKLANRTARLSTGDVLISGDRSRNLDLNIFGFNTTTGTMQIIGTYMWASGNLHWSTDRRITWPGINGTAPRDVPVCGFTGIDGICAASVISTRNLAVATALASMLFLTGSTICLRWNWDRIVNPNDNHTWQLNPVLLHHHPTLQSVHEREDTQYYLSKYHGLLY</sequence>